<evidence type="ECO:0000256" key="6">
    <source>
        <dbReference type="SAM" id="Phobius"/>
    </source>
</evidence>
<evidence type="ECO:0000259" key="7">
    <source>
        <dbReference type="PROSITE" id="PS50214"/>
    </source>
</evidence>
<dbReference type="AlphaFoldDB" id="A0AAD5PKC4"/>
<protein>
    <recommendedName>
        <fullName evidence="3">Disintegrin and metalloproteinase domain-containing protein B</fullName>
    </recommendedName>
</protein>
<keyword evidence="4" id="KW-0862">Zinc</keyword>
<dbReference type="PANTHER" id="PTHR11905:SF159">
    <property type="entry name" value="ADAM METALLOPROTEASE"/>
    <property type="match status" value="1"/>
</dbReference>
<dbReference type="SUPFAM" id="SSF57552">
    <property type="entry name" value="Blood coagulation inhibitor (disintegrin)"/>
    <property type="match status" value="1"/>
</dbReference>
<feature type="transmembrane region" description="Helical" evidence="6">
    <location>
        <begin position="766"/>
        <end position="787"/>
    </location>
</feature>
<accession>A0AAD5PKC4</accession>
<evidence type="ECO:0000256" key="3">
    <source>
        <dbReference type="ARBA" id="ARBA00074021"/>
    </source>
</evidence>
<feature type="domain" description="Disintegrin" evidence="7">
    <location>
        <begin position="584"/>
        <end position="669"/>
    </location>
</feature>
<reference evidence="9" key="1">
    <citation type="journal article" date="2022" name="IScience">
        <title>Evolution of zygomycete secretomes and the origins of terrestrial fungal ecologies.</title>
        <authorList>
            <person name="Chang Y."/>
            <person name="Wang Y."/>
            <person name="Mondo S."/>
            <person name="Ahrendt S."/>
            <person name="Andreopoulos W."/>
            <person name="Barry K."/>
            <person name="Beard J."/>
            <person name="Benny G.L."/>
            <person name="Blankenship S."/>
            <person name="Bonito G."/>
            <person name="Cuomo C."/>
            <person name="Desiro A."/>
            <person name="Gervers K.A."/>
            <person name="Hundley H."/>
            <person name="Kuo A."/>
            <person name="LaButti K."/>
            <person name="Lang B.F."/>
            <person name="Lipzen A."/>
            <person name="O'Donnell K."/>
            <person name="Pangilinan J."/>
            <person name="Reynolds N."/>
            <person name="Sandor L."/>
            <person name="Smith M.E."/>
            <person name="Tsang A."/>
            <person name="Grigoriev I.V."/>
            <person name="Stajich J.E."/>
            <person name="Spatafora J.W."/>
        </authorList>
    </citation>
    <scope>NUCLEOTIDE SEQUENCE</scope>
    <source>
        <strain evidence="9">RSA 2281</strain>
    </source>
</reference>
<dbReference type="PANTHER" id="PTHR11905">
    <property type="entry name" value="ADAM A DISINTEGRIN AND METALLOPROTEASE DOMAIN"/>
    <property type="match status" value="1"/>
</dbReference>
<evidence type="ECO:0000256" key="4">
    <source>
        <dbReference type="PROSITE-ProRule" id="PRU00276"/>
    </source>
</evidence>
<keyword evidence="4" id="KW-0479">Metal-binding</keyword>
<feature type="domain" description="Peptidase M12B" evidence="8">
    <location>
        <begin position="346"/>
        <end position="560"/>
    </location>
</feature>
<feature type="compositionally biased region" description="Basic and acidic residues" evidence="5">
    <location>
        <begin position="889"/>
        <end position="898"/>
    </location>
</feature>
<proteinExistence type="predicted"/>
<dbReference type="SMART" id="SM00050">
    <property type="entry name" value="DISIN"/>
    <property type="match status" value="1"/>
</dbReference>
<dbReference type="InterPro" id="IPR001762">
    <property type="entry name" value="Disintegrin_dom"/>
</dbReference>
<dbReference type="InterPro" id="IPR002870">
    <property type="entry name" value="Peptidase_M12B_N"/>
</dbReference>
<keyword evidence="6" id="KW-0812">Transmembrane</keyword>
<keyword evidence="6" id="KW-1133">Transmembrane helix</keyword>
<dbReference type="FunFam" id="4.10.70.10:FF:000003">
    <property type="entry name" value="Disintegrin and metalloproteinase domain-containing protein 17"/>
    <property type="match status" value="1"/>
</dbReference>
<dbReference type="InterPro" id="IPR036436">
    <property type="entry name" value="Disintegrin_dom_sf"/>
</dbReference>
<evidence type="ECO:0000313" key="10">
    <source>
        <dbReference type="Proteomes" id="UP001209540"/>
    </source>
</evidence>
<evidence type="ECO:0000256" key="1">
    <source>
        <dbReference type="ARBA" id="ARBA00023157"/>
    </source>
</evidence>
<comment type="caution">
    <text evidence="4">Lacks conserved residue(s) required for the propagation of feature annotation.</text>
</comment>
<dbReference type="PROSITE" id="PS50215">
    <property type="entry name" value="ADAM_MEPRO"/>
    <property type="match status" value="1"/>
</dbReference>
<dbReference type="InterPro" id="IPR001590">
    <property type="entry name" value="Peptidase_M12B"/>
</dbReference>
<evidence type="ECO:0000256" key="5">
    <source>
        <dbReference type="SAM" id="MobiDB-lite"/>
    </source>
</evidence>
<evidence type="ECO:0000256" key="2">
    <source>
        <dbReference type="ARBA" id="ARBA00056552"/>
    </source>
</evidence>
<reference evidence="9" key="2">
    <citation type="submission" date="2023-02" db="EMBL/GenBank/DDBJ databases">
        <authorList>
            <consortium name="DOE Joint Genome Institute"/>
            <person name="Mondo S.J."/>
            <person name="Chang Y."/>
            <person name="Wang Y."/>
            <person name="Ahrendt S."/>
            <person name="Andreopoulos W."/>
            <person name="Barry K."/>
            <person name="Beard J."/>
            <person name="Benny G.L."/>
            <person name="Blankenship S."/>
            <person name="Bonito G."/>
            <person name="Cuomo C."/>
            <person name="Desiro A."/>
            <person name="Gervers K.A."/>
            <person name="Hundley H."/>
            <person name="Kuo A."/>
            <person name="LaButti K."/>
            <person name="Lang B.F."/>
            <person name="Lipzen A."/>
            <person name="O'Donnell K."/>
            <person name="Pangilinan J."/>
            <person name="Reynolds N."/>
            <person name="Sandor L."/>
            <person name="Smith M.W."/>
            <person name="Tsang A."/>
            <person name="Grigoriev I.V."/>
            <person name="Stajich J.E."/>
            <person name="Spatafora J.W."/>
        </authorList>
    </citation>
    <scope>NUCLEOTIDE SEQUENCE</scope>
    <source>
        <strain evidence="9">RSA 2281</strain>
    </source>
</reference>
<dbReference type="Proteomes" id="UP001209540">
    <property type="component" value="Unassembled WGS sequence"/>
</dbReference>
<feature type="region of interest" description="Disordered" evidence="5">
    <location>
        <begin position="826"/>
        <end position="898"/>
    </location>
</feature>
<dbReference type="GO" id="GO:0004222">
    <property type="term" value="F:metalloendopeptidase activity"/>
    <property type="evidence" value="ECO:0007669"/>
    <property type="project" value="InterPro"/>
</dbReference>
<gene>
    <name evidence="9" type="ORF">BDA99DRAFT_531211</name>
</gene>
<dbReference type="GO" id="GO:0046872">
    <property type="term" value="F:metal ion binding"/>
    <property type="evidence" value="ECO:0007669"/>
    <property type="project" value="UniProtKB-KW"/>
</dbReference>
<feature type="binding site" evidence="4">
    <location>
        <position position="505"/>
    </location>
    <ligand>
        <name>Zn(2+)</name>
        <dbReference type="ChEBI" id="CHEBI:29105"/>
        <note>catalytic</note>
    </ligand>
</feature>
<feature type="active site" evidence="4">
    <location>
        <position position="502"/>
    </location>
</feature>
<evidence type="ECO:0000313" key="9">
    <source>
        <dbReference type="EMBL" id="KAI9278457.1"/>
    </source>
</evidence>
<keyword evidence="1" id="KW-1015">Disulfide bond</keyword>
<dbReference type="InterPro" id="IPR024079">
    <property type="entry name" value="MetalloPept_cat_dom_sf"/>
</dbReference>
<keyword evidence="10" id="KW-1185">Reference proteome</keyword>
<keyword evidence="6" id="KW-0472">Membrane</keyword>
<dbReference type="Pfam" id="PF13688">
    <property type="entry name" value="Reprolysin_5"/>
    <property type="match status" value="1"/>
</dbReference>
<dbReference type="Pfam" id="PF01562">
    <property type="entry name" value="Pep_M12B_propep"/>
    <property type="match status" value="1"/>
</dbReference>
<sequence length="898" mass="98601">MILNIFSISQVHKFSKVMIFSYRTMLSVDRFADIIVDHRHSRSTVYLLCLILLLLLPWGDARSVNNRKLARVEGLGSVTLDIATRPESFFKKRDLSRNPSYQPLQPRAIEHDDILRLAVPAFNQTFYLHLHPNDELFHPNAVITVGDKQERVRPHEYRVYRGYVVDEPYSFSRWQEDQAGLYRDDYSAELEPGVLGWARIIIRRDIKHDLPYPVFEGAFRVRNDIYHVKATNNYHMAKRSDDAELQEHHIGSHMVIYRDSDTVSTSLLKRQDQETTHIPTCGYNPHIHGASAKDEFMHNMGAAPAQQQQNPLAGIADPSQFNTLVGFDGGMSLRKRAPPAGCPTSKKIAYIGAAADCTYARFYQSPERAREQIINDFNTASAVYERTFNVQLGLINITVKDDACPSPPPSNEAWNQACSTAYTITNRLSDFSRWRGSLSNDGASLWHLMTSCASGIEVGVAWLNQLCQTEARSSNQGGQQVYTSGTAVSSITRDEWAVVAHEVGHNFGAIHDCTADTCPCSGQNCQCCPLSSTACDAEGRYIMNPSANISTQDFSQCTTNMICEAFPQLGSCLEDPGSRTVATLQMCGNGIKEDGEDCDPGGTNSTCCDASTCKFINNAKCDDASDLCCQNCQPRPKDTVCRAAASECDVEEKCPGDSGDCPKDAFKNDGDSCGNHLQCASGQCTSRDQQCRQRGSDMNISRACGSASGSCQMICDNPGQFSCLIFNGFFIDGTPCGVGGACKNGECSLDNFGDNAKNWIENNKAIAIPVISVVGLLVLFCIFRCLCYGCCGVGGYRTLNNKGAVYVTTAAPPAYAAHQPYYPQPGQQPGQWVNPGQYNGAQYSMPPSAPPPSYTPGANREAYEMNPRNNASPSPGPVDDSGGISGRVRRFEERMSPR</sequence>
<dbReference type="GO" id="GO:0006508">
    <property type="term" value="P:proteolysis"/>
    <property type="evidence" value="ECO:0007669"/>
    <property type="project" value="InterPro"/>
</dbReference>
<comment type="function">
    <text evidence="2">Probable zinc protease.</text>
</comment>
<dbReference type="PROSITE" id="PS50214">
    <property type="entry name" value="DISINTEGRIN_2"/>
    <property type="match status" value="1"/>
</dbReference>
<evidence type="ECO:0000259" key="8">
    <source>
        <dbReference type="PROSITE" id="PS50215"/>
    </source>
</evidence>
<dbReference type="EMBL" id="JAIXMP010000001">
    <property type="protein sequence ID" value="KAI9278457.1"/>
    <property type="molecule type" value="Genomic_DNA"/>
</dbReference>
<dbReference type="Gene3D" id="3.40.390.10">
    <property type="entry name" value="Collagenase (Catalytic Domain)"/>
    <property type="match status" value="1"/>
</dbReference>
<dbReference type="SUPFAM" id="SSF55486">
    <property type="entry name" value="Metalloproteases ('zincins'), catalytic domain"/>
    <property type="match status" value="1"/>
</dbReference>
<organism evidence="9 10">
    <name type="scientific">Phascolomyces articulosus</name>
    <dbReference type="NCBI Taxonomy" id="60185"/>
    <lineage>
        <taxon>Eukaryota</taxon>
        <taxon>Fungi</taxon>
        <taxon>Fungi incertae sedis</taxon>
        <taxon>Mucoromycota</taxon>
        <taxon>Mucoromycotina</taxon>
        <taxon>Mucoromycetes</taxon>
        <taxon>Mucorales</taxon>
        <taxon>Lichtheimiaceae</taxon>
        <taxon>Phascolomyces</taxon>
    </lineage>
</organism>
<name>A0AAD5PKC4_9FUNG</name>
<feature type="binding site" evidence="4">
    <location>
        <position position="501"/>
    </location>
    <ligand>
        <name>Zn(2+)</name>
        <dbReference type="ChEBI" id="CHEBI:29105"/>
        <note>catalytic</note>
    </ligand>
</feature>
<feature type="binding site" evidence="4">
    <location>
        <position position="511"/>
    </location>
    <ligand>
        <name>Zn(2+)</name>
        <dbReference type="ChEBI" id="CHEBI:29105"/>
        <note>catalytic</note>
    </ligand>
</feature>
<dbReference type="Gene3D" id="4.10.70.10">
    <property type="entry name" value="Disintegrin domain"/>
    <property type="match status" value="1"/>
</dbReference>
<comment type="caution">
    <text evidence="9">The sequence shown here is derived from an EMBL/GenBank/DDBJ whole genome shotgun (WGS) entry which is preliminary data.</text>
</comment>
<dbReference type="Pfam" id="PF00200">
    <property type="entry name" value="Disintegrin"/>
    <property type="match status" value="1"/>
</dbReference>
<dbReference type="Gene3D" id="3.40.1620.60">
    <property type="match status" value="1"/>
</dbReference>